<gene>
    <name evidence="14" type="primary">dsbB</name>
    <name evidence="16" type="ORF">QC825_09880</name>
</gene>
<keyword evidence="10 14" id="KW-0472">Membrane</keyword>
<keyword evidence="9 14" id="KW-0560">Oxidoreductase</keyword>
<dbReference type="InterPro" id="IPR022920">
    <property type="entry name" value="Disulphide_bond_form_DsbB"/>
</dbReference>
<feature type="topological domain" description="Periplasmic" evidence="14">
    <location>
        <begin position="31"/>
        <end position="48"/>
    </location>
</feature>
<feature type="transmembrane region" description="Helical" evidence="15">
    <location>
        <begin position="144"/>
        <end position="164"/>
    </location>
</feature>
<dbReference type="Gene3D" id="1.20.1550.10">
    <property type="entry name" value="DsbB-like"/>
    <property type="match status" value="1"/>
</dbReference>
<keyword evidence="12 14" id="KW-0143">Chaperone</keyword>
<dbReference type="PANTHER" id="PTHR36570">
    <property type="entry name" value="DISULFIDE BOND FORMATION PROTEIN B"/>
    <property type="match status" value="1"/>
</dbReference>
<comment type="similarity">
    <text evidence="2 14">Belongs to the DsbB family.</text>
</comment>
<sequence>MKQWVLEQTTRTWYLISAGFCVLMLGTAMVMQHGFGLEPCPLCIFQRIAVLVALIFLVIGAVHNPRGKAGAIYGGLGLVSILVGIGIAARHTWLQTLPPDQVPTCGPGLDYMLEVLPLWNVISQVLSGSGECAEVSFRWLGMTLPAWTLIGFCVLAVLIITAMVRSVRAPAH</sequence>
<evidence type="ECO:0000256" key="5">
    <source>
        <dbReference type="ARBA" id="ARBA00022519"/>
    </source>
</evidence>
<dbReference type="InterPro" id="IPR050183">
    <property type="entry name" value="DsbB"/>
</dbReference>
<feature type="topological domain" description="Cytoplasmic" evidence="14">
    <location>
        <begin position="1"/>
        <end position="13"/>
    </location>
</feature>
<dbReference type="HAMAP" id="MF_00286">
    <property type="entry name" value="DsbB"/>
    <property type="match status" value="1"/>
</dbReference>
<comment type="subcellular location">
    <subcellularLocation>
        <location evidence="1">Cell inner membrane</location>
        <topology evidence="1">Multi-pass membrane protein</topology>
    </subcellularLocation>
    <subcellularLocation>
        <location evidence="14">Cell membrane</location>
        <topology evidence="14">Multi-pass membrane protein</topology>
    </subcellularLocation>
</comment>
<evidence type="ECO:0000256" key="9">
    <source>
        <dbReference type="ARBA" id="ARBA00023002"/>
    </source>
</evidence>
<keyword evidence="5" id="KW-0997">Cell inner membrane</keyword>
<name>A0ABU1GX19_9GAMM</name>
<evidence type="ECO:0000256" key="10">
    <source>
        <dbReference type="ARBA" id="ARBA00023136"/>
    </source>
</evidence>
<evidence type="ECO:0000313" key="16">
    <source>
        <dbReference type="EMBL" id="MDR5896380.1"/>
    </source>
</evidence>
<feature type="disulfide bond" description="Redox-active" evidence="14">
    <location>
        <begin position="40"/>
        <end position="43"/>
    </location>
</feature>
<evidence type="ECO:0000256" key="12">
    <source>
        <dbReference type="ARBA" id="ARBA00023186"/>
    </source>
</evidence>
<evidence type="ECO:0000256" key="2">
    <source>
        <dbReference type="ARBA" id="ARBA00008823"/>
    </source>
</evidence>
<comment type="function">
    <text evidence="14">Required for disulfide bond formation in some periplasmic proteins. Acts by oxidizing the DsbA protein.</text>
</comment>
<evidence type="ECO:0000313" key="17">
    <source>
        <dbReference type="Proteomes" id="UP001269375"/>
    </source>
</evidence>
<keyword evidence="4 14" id="KW-1003">Cell membrane</keyword>
<feature type="transmembrane region" description="Helical" evidence="15">
    <location>
        <begin position="44"/>
        <end position="63"/>
    </location>
</feature>
<comment type="caution">
    <text evidence="14">Lacks conserved residue(s) required for the propagation of feature annotation.</text>
</comment>
<keyword evidence="11 14" id="KW-1015">Disulfide bond</keyword>
<keyword evidence="3 14" id="KW-0813">Transport</keyword>
<dbReference type="InterPro" id="IPR023380">
    <property type="entry name" value="DsbB-like_sf"/>
</dbReference>
<dbReference type="RefSeq" id="WP_251593952.1">
    <property type="nucleotide sequence ID" value="NZ_JAMLJI010000003.1"/>
</dbReference>
<feature type="topological domain" description="Cytoplasmic" evidence="14">
    <location>
        <begin position="66"/>
        <end position="71"/>
    </location>
</feature>
<feature type="topological domain" description="Cytoplasmic" evidence="14">
    <location>
        <begin position="166"/>
        <end position="172"/>
    </location>
</feature>
<keyword evidence="17" id="KW-1185">Reference proteome</keyword>
<proteinExistence type="inferred from homology"/>
<comment type="caution">
    <text evidence="16">The sequence shown here is derived from an EMBL/GenBank/DDBJ whole genome shotgun (WGS) entry which is preliminary data.</text>
</comment>
<feature type="transmembrane region" description="Helical" evidence="15">
    <location>
        <begin position="12"/>
        <end position="32"/>
    </location>
</feature>
<keyword evidence="6 14" id="KW-0812">Transmembrane</keyword>
<dbReference type="Pfam" id="PF02600">
    <property type="entry name" value="DsbB"/>
    <property type="match status" value="1"/>
</dbReference>
<evidence type="ECO:0000256" key="11">
    <source>
        <dbReference type="ARBA" id="ARBA00023157"/>
    </source>
</evidence>
<keyword evidence="7 14" id="KW-0249">Electron transport</keyword>
<feature type="transmembrane region" description="Helical" evidence="15">
    <location>
        <begin position="70"/>
        <end position="89"/>
    </location>
</feature>
<organism evidence="16 17">
    <name type="scientific">Larsenimonas suaedae</name>
    <dbReference type="NCBI Taxonomy" id="1851019"/>
    <lineage>
        <taxon>Bacteria</taxon>
        <taxon>Pseudomonadati</taxon>
        <taxon>Pseudomonadota</taxon>
        <taxon>Gammaproteobacteria</taxon>
        <taxon>Oceanospirillales</taxon>
        <taxon>Halomonadaceae</taxon>
        <taxon>Larsenimonas</taxon>
    </lineage>
</organism>
<reference evidence="16 17" key="1">
    <citation type="submission" date="2023-04" db="EMBL/GenBank/DDBJ databases">
        <title>A long-awaited taxogenomic arrangement of the family Halomonadaceae.</title>
        <authorList>
            <person name="De La Haba R."/>
            <person name="Chuvochina M."/>
            <person name="Wittouck S."/>
            <person name="Arahal D.R."/>
            <person name="Sanchez-Porro C."/>
            <person name="Hugenholtz P."/>
            <person name="Ventosa A."/>
        </authorList>
    </citation>
    <scope>NUCLEOTIDE SEQUENCE [LARGE SCALE GENOMIC DNA]</scope>
    <source>
        <strain evidence="16 17">DSM 22428</strain>
    </source>
</reference>
<keyword evidence="13 14" id="KW-0676">Redox-active center</keyword>
<evidence type="ECO:0000256" key="15">
    <source>
        <dbReference type="SAM" id="Phobius"/>
    </source>
</evidence>
<evidence type="ECO:0000256" key="4">
    <source>
        <dbReference type="ARBA" id="ARBA00022475"/>
    </source>
</evidence>
<evidence type="ECO:0000256" key="7">
    <source>
        <dbReference type="ARBA" id="ARBA00022982"/>
    </source>
</evidence>
<evidence type="ECO:0000256" key="14">
    <source>
        <dbReference type="HAMAP-Rule" id="MF_00286"/>
    </source>
</evidence>
<evidence type="ECO:0000256" key="13">
    <source>
        <dbReference type="ARBA" id="ARBA00023284"/>
    </source>
</evidence>
<protein>
    <recommendedName>
        <fullName evidence="14">Disulfide bond formation protein B</fullName>
    </recommendedName>
    <alternativeName>
        <fullName evidence="14">Disulfide oxidoreductase</fullName>
    </alternativeName>
</protein>
<dbReference type="InterPro" id="IPR003752">
    <property type="entry name" value="DiS_bond_form_DsbB/BdbC"/>
</dbReference>
<dbReference type="Proteomes" id="UP001269375">
    <property type="component" value="Unassembled WGS sequence"/>
</dbReference>
<evidence type="ECO:0000256" key="8">
    <source>
        <dbReference type="ARBA" id="ARBA00022989"/>
    </source>
</evidence>
<evidence type="ECO:0000256" key="6">
    <source>
        <dbReference type="ARBA" id="ARBA00022692"/>
    </source>
</evidence>
<evidence type="ECO:0000256" key="3">
    <source>
        <dbReference type="ARBA" id="ARBA00022448"/>
    </source>
</evidence>
<keyword evidence="8 14" id="KW-1133">Transmembrane helix</keyword>
<dbReference type="PANTHER" id="PTHR36570:SF3">
    <property type="entry name" value="DISULFIDE BOND FORMATION PROTEIN B"/>
    <property type="match status" value="1"/>
</dbReference>
<dbReference type="SUPFAM" id="SSF158442">
    <property type="entry name" value="DsbB-like"/>
    <property type="match status" value="1"/>
</dbReference>
<dbReference type="EMBL" id="JARWAO010000005">
    <property type="protein sequence ID" value="MDR5896380.1"/>
    <property type="molecule type" value="Genomic_DNA"/>
</dbReference>
<evidence type="ECO:0000256" key="1">
    <source>
        <dbReference type="ARBA" id="ARBA00004429"/>
    </source>
</evidence>
<accession>A0ABU1GX19</accession>